<dbReference type="PATRIC" id="fig|54915.3.peg.7059"/>
<evidence type="ECO:0000313" key="5">
    <source>
        <dbReference type="Proteomes" id="UP000319578"/>
    </source>
</evidence>
<dbReference type="OrthoDB" id="2474277at2"/>
<reference evidence="2 5" key="3">
    <citation type="submission" date="2019-06" db="EMBL/GenBank/DDBJ databases">
        <title>Whole genome shotgun sequence of Brevibacillus reuszeri NBRC 15719.</title>
        <authorList>
            <person name="Hosoyama A."/>
            <person name="Uohara A."/>
            <person name="Ohji S."/>
            <person name="Ichikawa N."/>
        </authorList>
    </citation>
    <scope>NUCLEOTIDE SEQUENCE [LARGE SCALE GENOMIC DNA]</scope>
    <source>
        <strain evidence="2 5">NBRC 15719</strain>
    </source>
</reference>
<organism evidence="3 4">
    <name type="scientific">Brevibacillus reuszeri</name>
    <dbReference type="NCBI Taxonomy" id="54915"/>
    <lineage>
        <taxon>Bacteria</taxon>
        <taxon>Bacillati</taxon>
        <taxon>Bacillota</taxon>
        <taxon>Bacilli</taxon>
        <taxon>Bacillales</taxon>
        <taxon>Paenibacillaceae</taxon>
        <taxon>Brevibacillus</taxon>
    </lineage>
</organism>
<dbReference type="STRING" id="54915.ADS79_08085"/>
<proteinExistence type="predicted"/>
<dbReference type="EMBL" id="BJON01000019">
    <property type="protein sequence ID" value="GED71051.1"/>
    <property type="molecule type" value="Genomic_DNA"/>
</dbReference>
<dbReference type="Pfam" id="PF13349">
    <property type="entry name" value="DUF4097"/>
    <property type="match status" value="1"/>
</dbReference>
<reference evidence="4" key="1">
    <citation type="submission" date="2015-07" db="EMBL/GenBank/DDBJ databases">
        <title>Genome sequencing project for genomic taxonomy and phylogenomics of Bacillus-like bacteria.</title>
        <authorList>
            <person name="Liu B."/>
            <person name="Wang J."/>
            <person name="Zhu Y."/>
            <person name="Liu G."/>
            <person name="Chen Q."/>
            <person name="Chen Z."/>
            <person name="Lan J."/>
            <person name="Che J."/>
            <person name="Ge C."/>
            <person name="Shi H."/>
            <person name="Pan Z."/>
            <person name="Liu X."/>
        </authorList>
    </citation>
    <scope>NUCLEOTIDE SEQUENCE [LARGE SCALE GENOMIC DNA]</scope>
    <source>
        <strain evidence="4">DSM 9887</strain>
    </source>
</reference>
<comment type="caution">
    <text evidence="3">The sequence shown here is derived from an EMBL/GenBank/DDBJ whole genome shotgun (WGS) entry which is preliminary data.</text>
</comment>
<sequence length="282" mass="30630">MKHWGKKIFGISLLLFLLGASGLVWMFTKQDYFSFSLAQVNEERTIQEAFTSVDVATGTVDVVITPSSLPTASVRLVGEASDQQMERMQFASKVLPDGTLKVDVNEKLHVNLFFPVSGRLQLELYLPEKDYEKLALNTATGDIKASKLSVKKTNIVSSTGDVELDGLSGESLDIQTDTGDMKLSGIRSAVQIQTTTGEIDSLLLPELVHNVSIESETGDIRIKVDQEPAAANLDLSTETGSIKTSWKTLSYELKSEKKVTGSIGTGGPTVNVRTTTGDIRIQ</sequence>
<dbReference type="Proteomes" id="UP000036834">
    <property type="component" value="Unassembled WGS sequence"/>
</dbReference>
<accession>A0A0K9YYS0</accession>
<dbReference type="InterPro" id="IPR025164">
    <property type="entry name" value="Toastrack_DUF4097"/>
</dbReference>
<evidence type="ECO:0000313" key="3">
    <source>
        <dbReference type="EMBL" id="KNB73878.1"/>
    </source>
</evidence>
<dbReference type="Proteomes" id="UP000319578">
    <property type="component" value="Unassembled WGS sequence"/>
</dbReference>
<dbReference type="RefSeq" id="WP_049737888.1">
    <property type="nucleotide sequence ID" value="NZ_BJON01000019.1"/>
</dbReference>
<evidence type="ECO:0000313" key="2">
    <source>
        <dbReference type="EMBL" id="GED71051.1"/>
    </source>
</evidence>
<keyword evidence="5" id="KW-1185">Reference proteome</keyword>
<dbReference type="AlphaFoldDB" id="A0A0K9YYS0"/>
<evidence type="ECO:0000313" key="4">
    <source>
        <dbReference type="Proteomes" id="UP000036834"/>
    </source>
</evidence>
<evidence type="ECO:0000259" key="1">
    <source>
        <dbReference type="Pfam" id="PF13349"/>
    </source>
</evidence>
<protein>
    <recommendedName>
        <fullName evidence="1">DUF4097 domain-containing protein</fullName>
    </recommendedName>
</protein>
<gene>
    <name evidence="3" type="ORF">ADS79_08085</name>
    <name evidence="2" type="ORF">BRE01_47530</name>
</gene>
<dbReference type="EMBL" id="LGIQ01000005">
    <property type="protein sequence ID" value="KNB73878.1"/>
    <property type="molecule type" value="Genomic_DNA"/>
</dbReference>
<reference evidence="3" key="2">
    <citation type="submission" date="2015-07" db="EMBL/GenBank/DDBJ databases">
        <title>MeaNS - Measles Nucleotide Surveillance Program.</title>
        <authorList>
            <person name="Tran T."/>
            <person name="Druce J."/>
        </authorList>
    </citation>
    <scope>NUCLEOTIDE SEQUENCE</scope>
    <source>
        <strain evidence="3">DSM 9887</strain>
    </source>
</reference>
<feature type="domain" description="DUF4097" evidence="1">
    <location>
        <begin position="53"/>
        <end position="281"/>
    </location>
</feature>
<name>A0A0K9YYS0_9BACL</name>